<dbReference type="InterPro" id="IPR036736">
    <property type="entry name" value="ACP-like_sf"/>
</dbReference>
<dbReference type="GO" id="GO:0008610">
    <property type="term" value="P:lipid biosynthetic process"/>
    <property type="evidence" value="ECO:0007669"/>
    <property type="project" value="InterPro"/>
</dbReference>
<evidence type="ECO:0000313" key="9">
    <source>
        <dbReference type="EMBL" id="SDH56056.1"/>
    </source>
</evidence>
<dbReference type="SUPFAM" id="SSF56801">
    <property type="entry name" value="Acetyl-CoA synthetase-like"/>
    <property type="match status" value="2"/>
</dbReference>
<dbReference type="GO" id="GO:0044550">
    <property type="term" value="P:secondary metabolite biosynthetic process"/>
    <property type="evidence" value="ECO:0007669"/>
    <property type="project" value="TreeGrafter"/>
</dbReference>
<dbReference type="SUPFAM" id="SSF52777">
    <property type="entry name" value="CoA-dependent acyltransferases"/>
    <property type="match status" value="2"/>
</dbReference>
<dbReference type="CDD" id="cd12117">
    <property type="entry name" value="A_NRPS_Srf_like"/>
    <property type="match status" value="1"/>
</dbReference>
<dbReference type="InterPro" id="IPR042099">
    <property type="entry name" value="ANL_N_sf"/>
</dbReference>
<evidence type="ECO:0000256" key="1">
    <source>
        <dbReference type="ARBA" id="ARBA00001957"/>
    </source>
</evidence>
<dbReference type="Gene3D" id="2.30.38.10">
    <property type="entry name" value="Luciferase, Domain 3"/>
    <property type="match status" value="1"/>
</dbReference>
<dbReference type="InterPro" id="IPR020845">
    <property type="entry name" value="AMP-binding_CS"/>
</dbReference>
<evidence type="ECO:0000256" key="3">
    <source>
        <dbReference type="ARBA" id="ARBA00022450"/>
    </source>
</evidence>
<comment type="cofactor">
    <cofactor evidence="1">
        <name>pantetheine 4'-phosphate</name>
        <dbReference type="ChEBI" id="CHEBI:47942"/>
    </cofactor>
</comment>
<proteinExistence type="inferred from homology"/>
<evidence type="ECO:0000313" key="10">
    <source>
        <dbReference type="Proteomes" id="UP000199623"/>
    </source>
</evidence>
<dbReference type="FunFam" id="3.40.50.12780:FF:000013">
    <property type="entry name" value="Long-chain-fatty-acid--AMP ligase FadD32"/>
    <property type="match status" value="1"/>
</dbReference>
<dbReference type="Gene3D" id="3.30.559.10">
    <property type="entry name" value="Chloramphenicol acetyltransferase-like domain"/>
    <property type="match status" value="1"/>
</dbReference>
<dbReference type="CDD" id="cd05931">
    <property type="entry name" value="FAAL"/>
    <property type="match status" value="1"/>
</dbReference>
<dbReference type="InterPro" id="IPR025110">
    <property type="entry name" value="AMP-bd_C"/>
</dbReference>
<keyword evidence="5" id="KW-0276">Fatty acid metabolism</keyword>
<dbReference type="Pfam" id="PF00550">
    <property type="entry name" value="PP-binding"/>
    <property type="match status" value="3"/>
</dbReference>
<dbReference type="InterPro" id="IPR020806">
    <property type="entry name" value="PKS_PP-bd"/>
</dbReference>
<dbReference type="Gene3D" id="3.40.50.12780">
    <property type="entry name" value="N-terminal domain of ligase-like"/>
    <property type="match status" value="1"/>
</dbReference>
<feature type="domain" description="Carrier" evidence="8">
    <location>
        <begin position="1602"/>
        <end position="1677"/>
    </location>
</feature>
<dbReference type="Pfam" id="PF00501">
    <property type="entry name" value="AMP-binding"/>
    <property type="match status" value="2"/>
</dbReference>
<protein>
    <submittedName>
        <fullName evidence="9">Amino acid adenylation domain-containing protein</fullName>
    </submittedName>
</protein>
<dbReference type="GO" id="GO:0006631">
    <property type="term" value="P:fatty acid metabolic process"/>
    <property type="evidence" value="ECO:0007669"/>
    <property type="project" value="UniProtKB-KW"/>
</dbReference>
<dbReference type="Proteomes" id="UP000199623">
    <property type="component" value="Unassembled WGS sequence"/>
</dbReference>
<dbReference type="RefSeq" id="WP_218134015.1">
    <property type="nucleotide sequence ID" value="NZ_FNCC01000028.1"/>
</dbReference>
<keyword evidence="4" id="KW-0597">Phosphoprotein</keyword>
<dbReference type="Pfam" id="PF13193">
    <property type="entry name" value="AMP-binding_C"/>
    <property type="match status" value="1"/>
</dbReference>
<evidence type="ECO:0000256" key="7">
    <source>
        <dbReference type="SAM" id="MobiDB-lite"/>
    </source>
</evidence>
<dbReference type="InterPro" id="IPR029058">
    <property type="entry name" value="AB_hydrolase_fold"/>
</dbReference>
<dbReference type="InterPro" id="IPR009081">
    <property type="entry name" value="PP-bd_ACP"/>
</dbReference>
<comment type="similarity">
    <text evidence="2">Belongs to the ATP-dependent AMP-binding enzyme family.</text>
</comment>
<keyword evidence="10" id="KW-1185">Reference proteome</keyword>
<dbReference type="EMBL" id="FNCC01000028">
    <property type="protein sequence ID" value="SDH56056.1"/>
    <property type="molecule type" value="Genomic_DNA"/>
</dbReference>
<dbReference type="PANTHER" id="PTHR45527">
    <property type="entry name" value="NONRIBOSOMAL PEPTIDE SYNTHETASE"/>
    <property type="match status" value="1"/>
</dbReference>
<dbReference type="Gene3D" id="3.30.300.30">
    <property type="match status" value="2"/>
</dbReference>
<dbReference type="Gene3D" id="3.30.559.30">
    <property type="entry name" value="Nonribosomal peptide synthetase, condensation domain"/>
    <property type="match status" value="1"/>
</dbReference>
<keyword evidence="6" id="KW-0443">Lipid metabolism</keyword>
<dbReference type="GO" id="GO:0043041">
    <property type="term" value="P:amino acid activation for nonribosomal peptide biosynthetic process"/>
    <property type="evidence" value="ECO:0007669"/>
    <property type="project" value="TreeGrafter"/>
</dbReference>
<dbReference type="InterPro" id="IPR040097">
    <property type="entry name" value="FAAL/FAAC"/>
</dbReference>
<dbReference type="GO" id="GO:0031177">
    <property type="term" value="F:phosphopantetheine binding"/>
    <property type="evidence" value="ECO:0007669"/>
    <property type="project" value="InterPro"/>
</dbReference>
<keyword evidence="3" id="KW-0596">Phosphopantetheine</keyword>
<evidence type="ECO:0000256" key="2">
    <source>
        <dbReference type="ARBA" id="ARBA00006432"/>
    </source>
</evidence>
<dbReference type="InterPro" id="IPR023213">
    <property type="entry name" value="CAT-like_dom_sf"/>
</dbReference>
<organism evidence="9 10">
    <name type="scientific">Lentzea fradiae</name>
    <dbReference type="NCBI Taxonomy" id="200378"/>
    <lineage>
        <taxon>Bacteria</taxon>
        <taxon>Bacillati</taxon>
        <taxon>Actinomycetota</taxon>
        <taxon>Actinomycetes</taxon>
        <taxon>Pseudonocardiales</taxon>
        <taxon>Pseudonocardiaceae</taxon>
        <taxon>Lentzea</taxon>
    </lineage>
</organism>
<dbReference type="PANTHER" id="PTHR45527:SF1">
    <property type="entry name" value="FATTY ACID SYNTHASE"/>
    <property type="match status" value="1"/>
</dbReference>
<name>A0A1G8DEG8_9PSEU</name>
<dbReference type="InterPro" id="IPR001242">
    <property type="entry name" value="Condensation_dom"/>
</dbReference>
<dbReference type="InterPro" id="IPR006162">
    <property type="entry name" value="Ppantetheine_attach_site"/>
</dbReference>
<dbReference type="GO" id="GO:0005737">
    <property type="term" value="C:cytoplasm"/>
    <property type="evidence" value="ECO:0007669"/>
    <property type="project" value="TreeGrafter"/>
</dbReference>
<dbReference type="InterPro" id="IPR000873">
    <property type="entry name" value="AMP-dep_synth/lig_dom"/>
</dbReference>
<evidence type="ECO:0000259" key="8">
    <source>
        <dbReference type="PROSITE" id="PS50075"/>
    </source>
</evidence>
<dbReference type="Pfam" id="PF23024">
    <property type="entry name" value="AMP-dom_DIP2-like"/>
    <property type="match status" value="1"/>
</dbReference>
<dbReference type="STRING" id="200378.SAMN05216553_12827"/>
<feature type="region of interest" description="Disordered" evidence="7">
    <location>
        <begin position="1757"/>
        <end position="1780"/>
    </location>
</feature>
<evidence type="ECO:0000256" key="4">
    <source>
        <dbReference type="ARBA" id="ARBA00022553"/>
    </source>
</evidence>
<feature type="domain" description="Carrier" evidence="8">
    <location>
        <begin position="558"/>
        <end position="636"/>
    </location>
</feature>
<dbReference type="NCBIfam" id="TIGR01733">
    <property type="entry name" value="AA-adenyl-dom"/>
    <property type="match status" value="1"/>
</dbReference>
<dbReference type="InterPro" id="IPR010071">
    <property type="entry name" value="AA_adenyl_dom"/>
</dbReference>
<dbReference type="PROSITE" id="PS00012">
    <property type="entry name" value="PHOSPHOPANTETHEINE"/>
    <property type="match status" value="2"/>
</dbReference>
<dbReference type="PROSITE" id="PS00455">
    <property type="entry name" value="AMP_BINDING"/>
    <property type="match status" value="1"/>
</dbReference>
<dbReference type="Pfam" id="PF00668">
    <property type="entry name" value="Condensation"/>
    <property type="match status" value="1"/>
</dbReference>
<dbReference type="SUPFAM" id="SSF47336">
    <property type="entry name" value="ACP-like"/>
    <property type="match status" value="3"/>
</dbReference>
<dbReference type="PROSITE" id="PS50075">
    <property type="entry name" value="CARRIER"/>
    <property type="match status" value="3"/>
</dbReference>
<dbReference type="Gene3D" id="3.40.50.980">
    <property type="match status" value="2"/>
</dbReference>
<reference evidence="10" key="1">
    <citation type="submission" date="2016-10" db="EMBL/GenBank/DDBJ databases">
        <authorList>
            <person name="Varghese N."/>
            <person name="Submissions S."/>
        </authorList>
    </citation>
    <scope>NUCLEOTIDE SEQUENCE [LARGE SCALE GENOMIC DNA]</scope>
    <source>
        <strain evidence="10">CGMCC 4.3506</strain>
    </source>
</reference>
<dbReference type="Gene3D" id="3.40.50.1820">
    <property type="entry name" value="alpha/beta hydrolase"/>
    <property type="match status" value="2"/>
</dbReference>
<feature type="domain" description="Carrier" evidence="8">
    <location>
        <begin position="1680"/>
        <end position="1755"/>
    </location>
</feature>
<dbReference type="CDD" id="cd19531">
    <property type="entry name" value="LCL_NRPS-like"/>
    <property type="match status" value="1"/>
</dbReference>
<dbReference type="Gene3D" id="1.10.1200.10">
    <property type="entry name" value="ACP-like"/>
    <property type="match status" value="1"/>
</dbReference>
<dbReference type="GO" id="GO:0003824">
    <property type="term" value="F:catalytic activity"/>
    <property type="evidence" value="ECO:0007669"/>
    <property type="project" value="InterPro"/>
</dbReference>
<dbReference type="InterPro" id="IPR045851">
    <property type="entry name" value="AMP-bd_C_sf"/>
</dbReference>
<dbReference type="GO" id="GO:0071766">
    <property type="term" value="P:Actinobacterium-type cell wall biogenesis"/>
    <property type="evidence" value="ECO:0007669"/>
    <property type="project" value="UniProtKB-ARBA"/>
</dbReference>
<dbReference type="SMART" id="SM00823">
    <property type="entry name" value="PKS_PP"/>
    <property type="match status" value="3"/>
</dbReference>
<dbReference type="FunFam" id="2.30.38.10:FF:000001">
    <property type="entry name" value="Non-ribosomal peptide synthetase PvdI"/>
    <property type="match status" value="1"/>
</dbReference>
<accession>A0A1G8DEG8</accession>
<sequence>MLLTSVRTAPTFVDVLTERAAASSRVALRFDDGAGQSALTYPQLHDRARSVAALLAQRCAPGDRVLLQLPHGLDYVVAFLGCLYAGVIAVPLYPSGTGRHGARHRALVADATPAVVIARGEVSGVNVPVLSVDGDLPAPGEWRRPGITPDTVAFLQYTSGSTATPRGVVVSHRNLLANSLQIGERFGANEDTRAVSWLPPYHDMGLIGGILQPIHAGATATLFAPVSFISNPLRWLRLISEQRATVSGGPNFAYDLCADRLTDADLAGLDLSSWEIAFNGAEPVRAATLDRFAERMAPYGFRREAFLPCYGLAEATLMVSGHRAAPVTAFAGSSLAPGDQVVPDEAGRRIVSCGPAVDGVTTVVVDAQTATPCQDGTVGEIWVTGENVASGYWGRTDDDVFGAALPDDDRAWLRTGDLGFLFDGELHVTGRAKDLIVVRGRNHYPQDLERCALDAHPALRRGAAAFGLGEREEVCLVLESATAHRAEENAEVVAAVCTAMAREHGVTPATVLFIRPGKIPTTSSGKVRRARTRELFADGSLQPVHRWDAAGAGDLAAVSEEERDPTAREVVLRLAAARLGHAVDPAVPLVAQGLDSLSATELSAAISDALGVRVELRALLDGATVDSLPLDIPAGRTRPGPDAVAGPQPMTANQRALWLLEQLNPGTATQHVYSAIRFESDVDAEALRRAFQALIDRHPALRTAVRAGDQPLQEVLAHQEVAFTVEDAAALDEEAFAARLERETTEEFALAEGRVLRTVLFRRPGGDVLVFVVHHIAVDMWSIAVLAEELGQLYSGASLPPTPAAGPVEVARRQRELLASPRGAELRAHWRSALEGVEPVLELPADRPRPATRGHRGHSITARLDRELTTALRGLAAEYDTTLFVVLLSVFQSLVHRYTGEHDFLVGVPVAGRTDPDLHRVVGYLVNPVPVRARIDGTRSVAEHVRSTGRAVGAALAHQDMPFPLLVEELALARGASRAPGFQVMFSQARSHLPDSTLGVLTSGRPGVPVRLGELRGESVALTRHTAEVDLTMVVAEDTDEVEVVLNYSTDLFDRATIARFADNYALLAAEMARDAARPLGELTPVSERELRMIAQWNATATDYPRTKSVVDLFAEQVAARPDAPALTYGALSYSYRELDQVSTALACRLRDLGVGAGTPVGLCVDRDPAVVVAMLAVAKAGGAYVPLDPAHPPHRLRQIVTESAPALLLATGAAVVDTDLPVVEVRDFLTPAAAEQAADWNGPVADSLLYVMYTSGSSGTPKGICIAHRNVVRLVRDTNYMTIEPGDRVAQISNAAFDAATLEVWGALLNGGHLVGFDKDTVLSPPALAEALRSGGIHTVVFATPLFTQVAAYDAGTFAAAKQLLVGGDTMDPKIARAVSELGGPLLSNGYGPTESATFATVQALPEVGQDVARLPIGGPISNTQVHILDPLMRPVPIGVPGELHIGGDGLGHGYLNRAGLTADRFRPDPFSGVPGSRLYATGDKARWLPDGSVDFLGRLDFQVKIRGFRIELGDVEAALVEHPGVVEAVVVVDDSVGEKRLAAYYAGAPEPAELSAHLAARLPEYMVPAALLRLPELPKNPNRKLDRAALPRPYEEVAAPASGNTSAEICALFAELLGRPEVRPDDNFFEIGGHSLVAIKLLTRIRDTYGVELPLNELFTDPTARAVAHCIDQAQAPVAAGDTTTEICALFAELLGRPEVRPDDNFFEIGGHSLVAIKLLTRIRDTYGVELPLNELFTDPTARAVAHCIDQAGAPAAPSAPAGPAAVSRAAYARPAPR</sequence>
<evidence type="ECO:0000256" key="6">
    <source>
        <dbReference type="ARBA" id="ARBA00023098"/>
    </source>
</evidence>
<evidence type="ECO:0000256" key="5">
    <source>
        <dbReference type="ARBA" id="ARBA00022832"/>
    </source>
</evidence>
<gene>
    <name evidence="9" type="ORF">SAMN05216553_12827</name>
</gene>